<name>A0AA42N0M6_AQUAC</name>
<dbReference type="Gene3D" id="1.10.260.40">
    <property type="entry name" value="lambda repressor-like DNA-binding domains"/>
    <property type="match status" value="1"/>
</dbReference>
<dbReference type="EMBL" id="JAOBYN010000008">
    <property type="protein sequence ID" value="MDH1055286.1"/>
    <property type="molecule type" value="Genomic_DNA"/>
</dbReference>
<dbReference type="InterPro" id="IPR031856">
    <property type="entry name" value="YdaS_toxin-like"/>
</dbReference>
<protein>
    <submittedName>
        <fullName evidence="1">Helix-turn-helix domain-containing protein</fullName>
    </submittedName>
</protein>
<organism evidence="1 2">
    <name type="scientific">Aquipseudomonas alcaligenes</name>
    <name type="common">Pseudomonas alcaligenes</name>
    <dbReference type="NCBI Taxonomy" id="43263"/>
    <lineage>
        <taxon>Bacteria</taxon>
        <taxon>Pseudomonadati</taxon>
        <taxon>Pseudomonadota</taxon>
        <taxon>Gammaproteobacteria</taxon>
        <taxon>Pseudomonadales</taxon>
        <taxon>Pseudomonadaceae</taxon>
        <taxon>Aquipseudomonas</taxon>
    </lineage>
</organism>
<dbReference type="AlphaFoldDB" id="A0AA42N0M6"/>
<accession>A0AA42N0M6</accession>
<sequence length="85" mass="9353">MNISETKREAFASAISKAGGQTGFAQLVSTAERPVSQQLVSYWLKKGELPAELVLRVELLTGVSREELRPDVFCIPEELQQPHAA</sequence>
<reference evidence="1" key="1">
    <citation type="submission" date="2022-09" db="EMBL/GenBank/DDBJ databases">
        <title>Intensive care unit water sources are persistently colonized with multi-drug resistant bacteria and are the site of extensive horizontal gene transfer of antibiotic resistance genes.</title>
        <authorList>
            <person name="Diorio-Toth L."/>
        </authorList>
    </citation>
    <scope>NUCLEOTIDE SEQUENCE</scope>
    <source>
        <strain evidence="1">GD03990</strain>
    </source>
</reference>
<dbReference type="Proteomes" id="UP001158730">
    <property type="component" value="Unassembled WGS sequence"/>
</dbReference>
<dbReference type="GO" id="GO:0003677">
    <property type="term" value="F:DNA binding"/>
    <property type="evidence" value="ECO:0007669"/>
    <property type="project" value="InterPro"/>
</dbReference>
<dbReference type="RefSeq" id="WP_021700757.1">
    <property type="nucleotide sequence ID" value="NZ_CALTXO010000025.1"/>
</dbReference>
<proteinExistence type="predicted"/>
<evidence type="ECO:0000313" key="1">
    <source>
        <dbReference type="EMBL" id="MDH1055286.1"/>
    </source>
</evidence>
<evidence type="ECO:0000313" key="2">
    <source>
        <dbReference type="Proteomes" id="UP001158730"/>
    </source>
</evidence>
<gene>
    <name evidence="1" type="ORF">N5C05_11000</name>
</gene>
<dbReference type="Pfam" id="PF15943">
    <property type="entry name" value="YdaS_toxin"/>
    <property type="match status" value="1"/>
</dbReference>
<comment type="caution">
    <text evidence="1">The sequence shown here is derived from an EMBL/GenBank/DDBJ whole genome shotgun (WGS) entry which is preliminary data.</text>
</comment>
<dbReference type="InterPro" id="IPR010982">
    <property type="entry name" value="Lambda_DNA-bd_dom_sf"/>
</dbReference>